<feature type="transmembrane region" description="Helical" evidence="1">
    <location>
        <begin position="6"/>
        <end position="22"/>
    </location>
</feature>
<feature type="transmembrane region" description="Helical" evidence="1">
    <location>
        <begin position="57"/>
        <end position="90"/>
    </location>
</feature>
<keyword evidence="1" id="KW-0472">Membrane</keyword>
<dbReference type="Proteomes" id="UP000572212">
    <property type="component" value="Unassembled WGS sequence"/>
</dbReference>
<sequence length="111" mass="12361">MKSIIHYILGILVSLLLALFVYRDPSMFDIKLALGLIVTFVYGELVFRKGYSNKMLIVGSLGILVVVVTILFIAKMTIGMLSGLVLMFYLEAISKKKETSSNNQQTALKIQ</sequence>
<keyword evidence="1" id="KW-0812">Transmembrane</keyword>
<keyword evidence="1" id="KW-1133">Transmembrane helix</keyword>
<dbReference type="AlphaFoldDB" id="A0A841RNZ9"/>
<dbReference type="RefSeq" id="WP_184249082.1">
    <property type="nucleotide sequence ID" value="NZ_BAAACU010000006.1"/>
</dbReference>
<reference evidence="2 3" key="1">
    <citation type="submission" date="2020-08" db="EMBL/GenBank/DDBJ databases">
        <title>Genomic Encyclopedia of Type Strains, Phase IV (KMG-IV): sequencing the most valuable type-strain genomes for metagenomic binning, comparative biology and taxonomic classification.</title>
        <authorList>
            <person name="Goeker M."/>
        </authorList>
    </citation>
    <scope>NUCLEOTIDE SEQUENCE [LARGE SCALE GENOMIC DNA]</scope>
    <source>
        <strain evidence="2 3">DSM 11805</strain>
    </source>
</reference>
<evidence type="ECO:0000313" key="3">
    <source>
        <dbReference type="Proteomes" id="UP000572212"/>
    </source>
</evidence>
<gene>
    <name evidence="2" type="ORF">GGQ92_002416</name>
</gene>
<organism evidence="2 3">
    <name type="scientific">Gracilibacillus halotolerans</name>
    <dbReference type="NCBI Taxonomy" id="74386"/>
    <lineage>
        <taxon>Bacteria</taxon>
        <taxon>Bacillati</taxon>
        <taxon>Bacillota</taxon>
        <taxon>Bacilli</taxon>
        <taxon>Bacillales</taxon>
        <taxon>Bacillaceae</taxon>
        <taxon>Gracilibacillus</taxon>
    </lineage>
</organism>
<keyword evidence="3" id="KW-1185">Reference proteome</keyword>
<evidence type="ECO:0000313" key="2">
    <source>
        <dbReference type="EMBL" id="MBB6513602.1"/>
    </source>
</evidence>
<feature type="transmembrane region" description="Helical" evidence="1">
    <location>
        <begin position="34"/>
        <end position="51"/>
    </location>
</feature>
<name>A0A841RNZ9_9BACI</name>
<accession>A0A841RNZ9</accession>
<protein>
    <submittedName>
        <fullName evidence="2">Putative membrane protein</fullName>
    </submittedName>
</protein>
<dbReference type="EMBL" id="JACHON010000014">
    <property type="protein sequence ID" value="MBB6513602.1"/>
    <property type="molecule type" value="Genomic_DNA"/>
</dbReference>
<comment type="caution">
    <text evidence="2">The sequence shown here is derived from an EMBL/GenBank/DDBJ whole genome shotgun (WGS) entry which is preliminary data.</text>
</comment>
<proteinExistence type="predicted"/>
<evidence type="ECO:0000256" key="1">
    <source>
        <dbReference type="SAM" id="Phobius"/>
    </source>
</evidence>